<dbReference type="Gene3D" id="2.40.70.10">
    <property type="entry name" value="Acid Proteases"/>
    <property type="match status" value="1"/>
</dbReference>
<keyword evidence="1" id="KW-0378">Hydrolase</keyword>
<sequence>MGYNIFKMKENLQLKTRVKIANPTDISKYEEVDVIIDTGATFSVIKRERLKRLGISPIRKKKLKLANGDIIERDWGGACFIIEGKGEGVSDVIFAEENDTELLGLLSLEGMALSVDTKTGELKPIELFLL</sequence>
<dbReference type="GO" id="GO:0008233">
    <property type="term" value="F:peptidase activity"/>
    <property type="evidence" value="ECO:0007669"/>
    <property type="project" value="UniProtKB-KW"/>
</dbReference>
<keyword evidence="1" id="KW-0645">Protease</keyword>
<organism evidence="1 2">
    <name type="scientific">bacterium (Candidatus Ratteibacteria) CG01_land_8_20_14_3_00_40_19</name>
    <dbReference type="NCBI Taxonomy" id="2014290"/>
    <lineage>
        <taxon>Bacteria</taxon>
        <taxon>Candidatus Ratteibacteria</taxon>
    </lineage>
</organism>
<evidence type="ECO:0000313" key="1">
    <source>
        <dbReference type="EMBL" id="PIV64317.1"/>
    </source>
</evidence>
<name>A0A2M7E998_9BACT</name>
<proteinExistence type="predicted"/>
<gene>
    <name evidence="1" type="ORF">COS11_02800</name>
</gene>
<reference evidence="2" key="1">
    <citation type="submission" date="2017-09" db="EMBL/GenBank/DDBJ databases">
        <title>Depth-based differentiation of microbial function through sediment-hosted aquifers and enrichment of novel symbionts in the deep terrestrial subsurface.</title>
        <authorList>
            <person name="Probst A.J."/>
            <person name="Ladd B."/>
            <person name="Jarett J.K."/>
            <person name="Geller-Mcgrath D.E."/>
            <person name="Sieber C.M.K."/>
            <person name="Emerson J.B."/>
            <person name="Anantharaman K."/>
            <person name="Thomas B.C."/>
            <person name="Malmstrom R."/>
            <person name="Stieglmeier M."/>
            <person name="Klingl A."/>
            <person name="Woyke T."/>
            <person name="Ryan C.M."/>
            <person name="Banfield J.F."/>
        </authorList>
    </citation>
    <scope>NUCLEOTIDE SEQUENCE [LARGE SCALE GENOMIC DNA]</scope>
</reference>
<dbReference type="EMBL" id="PETL01000138">
    <property type="protein sequence ID" value="PIV64317.1"/>
    <property type="molecule type" value="Genomic_DNA"/>
</dbReference>
<accession>A0A2M7E998</accession>
<protein>
    <submittedName>
        <fullName evidence="1">Aspartyl protease</fullName>
    </submittedName>
</protein>
<dbReference type="AlphaFoldDB" id="A0A2M7E998"/>
<dbReference type="Proteomes" id="UP000228886">
    <property type="component" value="Unassembled WGS sequence"/>
</dbReference>
<dbReference type="GO" id="GO:0006508">
    <property type="term" value="P:proteolysis"/>
    <property type="evidence" value="ECO:0007669"/>
    <property type="project" value="UniProtKB-KW"/>
</dbReference>
<dbReference type="Pfam" id="PF13650">
    <property type="entry name" value="Asp_protease_2"/>
    <property type="match status" value="1"/>
</dbReference>
<evidence type="ECO:0000313" key="2">
    <source>
        <dbReference type="Proteomes" id="UP000228886"/>
    </source>
</evidence>
<dbReference type="InterPro" id="IPR021109">
    <property type="entry name" value="Peptidase_aspartic_dom_sf"/>
</dbReference>
<comment type="caution">
    <text evidence="1">The sequence shown here is derived from an EMBL/GenBank/DDBJ whole genome shotgun (WGS) entry which is preliminary data.</text>
</comment>
<dbReference type="SUPFAM" id="SSF50630">
    <property type="entry name" value="Acid proteases"/>
    <property type="match status" value="1"/>
</dbReference>